<organism evidence="2 3">
    <name type="scientific">Subtercola boreus</name>
    <dbReference type="NCBI Taxonomy" id="120213"/>
    <lineage>
        <taxon>Bacteria</taxon>
        <taxon>Bacillati</taxon>
        <taxon>Actinomycetota</taxon>
        <taxon>Actinomycetes</taxon>
        <taxon>Micrococcales</taxon>
        <taxon>Microbacteriaceae</taxon>
        <taxon>Subtercola</taxon>
    </lineage>
</organism>
<dbReference type="EMBL" id="NBXA01000003">
    <property type="protein sequence ID" value="RFA16357.1"/>
    <property type="molecule type" value="Genomic_DNA"/>
</dbReference>
<dbReference type="Proteomes" id="UP000256709">
    <property type="component" value="Unassembled WGS sequence"/>
</dbReference>
<feature type="domain" description="HTH marR-type" evidence="1">
    <location>
        <begin position="1"/>
        <end position="133"/>
    </location>
</feature>
<dbReference type="GO" id="GO:0006950">
    <property type="term" value="P:response to stress"/>
    <property type="evidence" value="ECO:0007669"/>
    <property type="project" value="TreeGrafter"/>
</dbReference>
<dbReference type="PANTHER" id="PTHR33164:SF106">
    <property type="entry name" value="TRANSCRIPTIONAL REGULATORY PROTEIN"/>
    <property type="match status" value="1"/>
</dbReference>
<dbReference type="InterPro" id="IPR039422">
    <property type="entry name" value="MarR/SlyA-like"/>
</dbReference>
<dbReference type="InterPro" id="IPR036390">
    <property type="entry name" value="WH_DNA-bd_sf"/>
</dbReference>
<name>A0A3E0W5E0_9MICO</name>
<proteinExistence type="predicted"/>
<reference evidence="2 3" key="1">
    <citation type="submission" date="2017-04" db="EMBL/GenBank/DDBJ databases">
        <title>Comparative genome analysis of Subtercola boreus.</title>
        <authorList>
            <person name="Cho Y.-J."/>
            <person name="Cho A."/>
            <person name="Kim O.-S."/>
            <person name="Lee J.-I."/>
        </authorList>
    </citation>
    <scope>NUCLEOTIDE SEQUENCE [LARGE SCALE GENOMIC DNA]</scope>
    <source>
        <strain evidence="2 3">P27444</strain>
    </source>
</reference>
<dbReference type="GO" id="GO:0003700">
    <property type="term" value="F:DNA-binding transcription factor activity"/>
    <property type="evidence" value="ECO:0007669"/>
    <property type="project" value="InterPro"/>
</dbReference>
<dbReference type="OrthoDB" id="162531at2"/>
<evidence type="ECO:0000313" key="3">
    <source>
        <dbReference type="Proteomes" id="UP000256709"/>
    </source>
</evidence>
<evidence type="ECO:0000259" key="1">
    <source>
        <dbReference type="PROSITE" id="PS50995"/>
    </source>
</evidence>
<protein>
    <recommendedName>
        <fullName evidence="1">HTH marR-type domain-containing protein</fullName>
    </recommendedName>
</protein>
<dbReference type="Pfam" id="PF01047">
    <property type="entry name" value="MarR"/>
    <property type="match status" value="1"/>
</dbReference>
<dbReference type="PROSITE" id="PS50995">
    <property type="entry name" value="HTH_MARR_2"/>
    <property type="match status" value="1"/>
</dbReference>
<accession>A0A3E0W5E0</accession>
<evidence type="ECO:0000313" key="2">
    <source>
        <dbReference type="EMBL" id="RFA16357.1"/>
    </source>
</evidence>
<dbReference type="PRINTS" id="PR00598">
    <property type="entry name" value="HTHMARR"/>
</dbReference>
<dbReference type="InterPro" id="IPR036388">
    <property type="entry name" value="WH-like_DNA-bd_sf"/>
</dbReference>
<dbReference type="Gene3D" id="1.10.10.10">
    <property type="entry name" value="Winged helix-like DNA-binding domain superfamily/Winged helix DNA-binding domain"/>
    <property type="match status" value="1"/>
</dbReference>
<dbReference type="InterPro" id="IPR000835">
    <property type="entry name" value="HTH_MarR-typ"/>
</dbReference>
<gene>
    <name evidence="2" type="ORF">B7R21_02045</name>
</gene>
<dbReference type="SMART" id="SM00347">
    <property type="entry name" value="HTH_MARR"/>
    <property type="match status" value="1"/>
</dbReference>
<dbReference type="AlphaFoldDB" id="A0A3E0W5E0"/>
<dbReference type="SUPFAM" id="SSF46785">
    <property type="entry name" value="Winged helix' DNA-binding domain"/>
    <property type="match status" value="1"/>
</dbReference>
<dbReference type="PANTHER" id="PTHR33164">
    <property type="entry name" value="TRANSCRIPTIONAL REGULATOR, MARR FAMILY"/>
    <property type="match status" value="1"/>
</dbReference>
<comment type="caution">
    <text evidence="2">The sequence shown here is derived from an EMBL/GenBank/DDBJ whole genome shotgun (WGS) entry which is preliminary data.</text>
</comment>
<sequence>MSQASLSFRELLTLTADFERVLAAHLSINATDLEAMEHLIEAGPLSPTELAHRLGITTAATTLVIDRLEKAGHAARAAHPSDRRKVRVVPAEASVARTFTALRPLIFGVDAVLDDFAPPERNAIELYLARVAEVYRAVIAATPPPPADAPAPPAAPPSPA</sequence>